<evidence type="ECO:0000313" key="1">
    <source>
        <dbReference type="EMBL" id="KAK3673237.1"/>
    </source>
</evidence>
<name>A0AAE1BZC1_9PEZI</name>
<protein>
    <submittedName>
        <fullName evidence="1">Uncharacterized protein</fullName>
    </submittedName>
</protein>
<sequence length="209" mass="22854">MAFSLTRTSADTNTGFEGRTLIHSIDNVASTPSPPVAGGLDPQWAGLAWTPPPQSGFQAQLQQKADIIVLLAKGKDTSINCARSIFKHITDITIDRIIDDPSKKPLRGRMYEYIVQIVEETQGSSYALLNKHRNDFEAVSLNIQDEIGPGAFESAYRPGTSFNDAIIGFPPPSVVATSRANEELNMSVNEEMTAQIEVWEAMARQICEG</sequence>
<dbReference type="EMBL" id="JAUTXT010000026">
    <property type="protein sequence ID" value="KAK3673237.1"/>
    <property type="molecule type" value="Genomic_DNA"/>
</dbReference>
<evidence type="ECO:0000313" key="2">
    <source>
        <dbReference type="Proteomes" id="UP001274830"/>
    </source>
</evidence>
<organism evidence="1 2">
    <name type="scientific">Recurvomyces mirabilis</name>
    <dbReference type="NCBI Taxonomy" id="574656"/>
    <lineage>
        <taxon>Eukaryota</taxon>
        <taxon>Fungi</taxon>
        <taxon>Dikarya</taxon>
        <taxon>Ascomycota</taxon>
        <taxon>Pezizomycotina</taxon>
        <taxon>Dothideomycetes</taxon>
        <taxon>Dothideomycetidae</taxon>
        <taxon>Mycosphaerellales</taxon>
        <taxon>Teratosphaeriaceae</taxon>
        <taxon>Recurvomyces</taxon>
    </lineage>
</organism>
<gene>
    <name evidence="1" type="ORF">LTR78_006782</name>
</gene>
<dbReference type="Proteomes" id="UP001274830">
    <property type="component" value="Unassembled WGS sequence"/>
</dbReference>
<reference evidence="1" key="1">
    <citation type="submission" date="2023-07" db="EMBL/GenBank/DDBJ databases">
        <title>Black Yeasts Isolated from many extreme environments.</title>
        <authorList>
            <person name="Coleine C."/>
            <person name="Stajich J.E."/>
            <person name="Selbmann L."/>
        </authorList>
    </citation>
    <scope>NUCLEOTIDE SEQUENCE</scope>
    <source>
        <strain evidence="1">CCFEE 5485</strain>
    </source>
</reference>
<accession>A0AAE1BZC1</accession>
<proteinExistence type="predicted"/>
<keyword evidence="2" id="KW-1185">Reference proteome</keyword>
<comment type="caution">
    <text evidence="1">The sequence shown here is derived from an EMBL/GenBank/DDBJ whole genome shotgun (WGS) entry which is preliminary data.</text>
</comment>
<dbReference type="AlphaFoldDB" id="A0AAE1BZC1"/>